<feature type="region of interest" description="Disordered" evidence="1">
    <location>
        <begin position="208"/>
        <end position="230"/>
    </location>
</feature>
<proteinExistence type="predicted"/>
<keyword evidence="5" id="KW-1185">Reference proteome</keyword>
<dbReference type="Proteomes" id="UP000008810">
    <property type="component" value="Chromosome 2"/>
</dbReference>
<dbReference type="InterPro" id="IPR056018">
    <property type="entry name" value="DUF7597"/>
</dbReference>
<dbReference type="InParanoid" id="A0A2K2DD97"/>
<dbReference type="EnsemblPlants" id="PNT72254">
    <property type="protein sequence ID" value="PNT72254"/>
    <property type="gene ID" value="BRADI_2g41848v3"/>
</dbReference>
<dbReference type="STRING" id="15368.A0A2K2DD97"/>
<dbReference type="EMBL" id="CM000881">
    <property type="protein sequence ID" value="PNT72254.1"/>
    <property type="molecule type" value="Genomic_DNA"/>
</dbReference>
<evidence type="ECO:0000256" key="1">
    <source>
        <dbReference type="SAM" id="MobiDB-lite"/>
    </source>
</evidence>
<protein>
    <recommendedName>
        <fullName evidence="2">DUF7597 domain-containing protein</fullName>
    </recommendedName>
</protein>
<feature type="domain" description="DUF7597" evidence="2">
    <location>
        <begin position="273"/>
        <end position="349"/>
    </location>
</feature>
<sequence>MRPGEKLQRELWKRWRSPITVPASSRPDFFMVASFGRCRYRLEETTVSLLLQACLGGQAVEFRVLHLRDRTFCFSVSFKSVGFHIARLISYTYASFVVYFHLWGFGGPNLVKEYENWVHEESISWKSPKSKSFAQTISSVQGRSAPPLSGANIVPIGHKPEIPVSAWPPGSLDTWFRSTVDEGTQKETPPVRVFNSFTEYSNAITAPLPSPAVPSTKPHSPPSSPSPVAGAAPAMANFLVDPMSFRSGLFDIVEVPGRPQRCRYHVSGSITATSEDLAIAPYDFTRGAITELGHLRIQTDAIHRCPLGHAYVRLMSVSDRDWLVRNSPHVHNGVQFTFCEHNKGVNWRAFTYNQEVWLMLLGFPPDLWDSKHFSNAIAKWGTLIHWDRVVSNTARVVIKVRVTELGHIPHSIVVSHGHDVHDESWSVPVYILNQSMLGGKPPDEDLPPPDGAPPHRLPLVPFQMDQPLQPPPFHADWLAWPANHVQNEGNGNNDPLPDLMQLVASVWNKEWHIEDVVKRISAKLREVRNALKKWTKIKSDINSLIDDLNDVILLLNNVEEDGQLSQRESEFRRACKAQLQSCHNSQGAYWRQRGKIKWVKLGDENSKKNSLSAHYSE</sequence>
<dbReference type="OrthoDB" id="690983at2759"/>
<evidence type="ECO:0000259" key="2">
    <source>
        <dbReference type="Pfam" id="PF24530"/>
    </source>
</evidence>
<evidence type="ECO:0000313" key="4">
    <source>
        <dbReference type="EnsemblPlants" id="PNT72254"/>
    </source>
</evidence>
<gene>
    <name evidence="3" type="ORF">BRADI_2g41848v3</name>
</gene>
<accession>A0A2K2DD97</accession>
<dbReference type="PANTHER" id="PTHR33075:SF7">
    <property type="entry name" value="OS02G0303350 PROTEIN"/>
    <property type="match status" value="1"/>
</dbReference>
<reference evidence="4" key="3">
    <citation type="submission" date="2018-08" db="UniProtKB">
        <authorList>
            <consortium name="EnsemblPlants"/>
        </authorList>
    </citation>
    <scope>IDENTIFICATION</scope>
    <source>
        <strain evidence="4">cv. Bd21</strain>
    </source>
</reference>
<reference evidence="3 4" key="1">
    <citation type="journal article" date="2010" name="Nature">
        <title>Genome sequencing and analysis of the model grass Brachypodium distachyon.</title>
        <authorList>
            <consortium name="International Brachypodium Initiative"/>
        </authorList>
    </citation>
    <scope>NUCLEOTIDE SEQUENCE [LARGE SCALE GENOMIC DNA]</scope>
    <source>
        <strain evidence="3 4">Bd21</strain>
    </source>
</reference>
<dbReference type="AlphaFoldDB" id="A0A2K2DD97"/>
<dbReference type="Pfam" id="PF24530">
    <property type="entry name" value="DUF7597"/>
    <property type="match status" value="1"/>
</dbReference>
<organism evidence="3">
    <name type="scientific">Brachypodium distachyon</name>
    <name type="common">Purple false brome</name>
    <name type="synonym">Trachynia distachya</name>
    <dbReference type="NCBI Taxonomy" id="15368"/>
    <lineage>
        <taxon>Eukaryota</taxon>
        <taxon>Viridiplantae</taxon>
        <taxon>Streptophyta</taxon>
        <taxon>Embryophyta</taxon>
        <taxon>Tracheophyta</taxon>
        <taxon>Spermatophyta</taxon>
        <taxon>Magnoliopsida</taxon>
        <taxon>Liliopsida</taxon>
        <taxon>Poales</taxon>
        <taxon>Poaceae</taxon>
        <taxon>BOP clade</taxon>
        <taxon>Pooideae</taxon>
        <taxon>Stipodae</taxon>
        <taxon>Brachypodieae</taxon>
        <taxon>Brachypodium</taxon>
    </lineage>
</organism>
<dbReference type="PANTHER" id="PTHR33075">
    <property type="entry name" value="OS02G0499800 PROTEIN"/>
    <property type="match status" value="1"/>
</dbReference>
<evidence type="ECO:0000313" key="3">
    <source>
        <dbReference type="EMBL" id="PNT72254.1"/>
    </source>
</evidence>
<reference evidence="3" key="2">
    <citation type="submission" date="2017-06" db="EMBL/GenBank/DDBJ databases">
        <title>WGS assembly of Brachypodium distachyon.</title>
        <authorList>
            <consortium name="The International Brachypodium Initiative"/>
            <person name="Lucas S."/>
            <person name="Harmon-Smith M."/>
            <person name="Lail K."/>
            <person name="Tice H."/>
            <person name="Grimwood J."/>
            <person name="Bruce D."/>
            <person name="Barry K."/>
            <person name="Shu S."/>
            <person name="Lindquist E."/>
            <person name="Wang M."/>
            <person name="Pitluck S."/>
            <person name="Vogel J.P."/>
            <person name="Garvin D.F."/>
            <person name="Mockler T.C."/>
            <person name="Schmutz J."/>
            <person name="Rokhsar D."/>
            <person name="Bevan M.W."/>
        </authorList>
    </citation>
    <scope>NUCLEOTIDE SEQUENCE</scope>
    <source>
        <strain evidence="3">Bd21</strain>
    </source>
</reference>
<name>A0A2K2DD97_BRADI</name>
<dbReference type="FunCoup" id="A0A2K2DD97">
    <property type="interactions" value="324"/>
</dbReference>
<evidence type="ECO:0000313" key="5">
    <source>
        <dbReference type="Proteomes" id="UP000008810"/>
    </source>
</evidence>
<dbReference type="Gramene" id="PNT72254">
    <property type="protein sequence ID" value="PNT72254"/>
    <property type="gene ID" value="BRADI_2g41848v3"/>
</dbReference>